<dbReference type="Ensembl" id="ENSCCRT00000118209.1">
    <property type="protein sequence ID" value="ENSCCRP00000100174.1"/>
    <property type="gene ID" value="ENSCCRG00000054884.1"/>
</dbReference>
<evidence type="ECO:0000313" key="4">
    <source>
        <dbReference type="Ensembl" id="ENSCCRP00000100174.1"/>
    </source>
</evidence>
<sequence length="333" mass="38441">MRVCSLHFHLGKPSYEMLENHPDWKPSLRLGHSEVKQTDEVRFLRQVNRRTQHQEQPPSPAQHQEQPPSPGQDQEQPPSPAQHQEQPPSPGQHQEQPPSPAQHQEQPPSPAQHQEQPPSPGQHQEQPPSPGQHQEQPPSPAQECALCSSRRDVINSLLEENRKLKEELEEYQMNENFLSGDDNRVKYYMGLPTYLMFQTLLLSLMPYLPQGSLKKLSPFQLVLMTLMRLRLDLPIQHLGRLFRVHRTTASDAFHHTLSVMYSRLSPLVYWPSRESLLTSMPHQFVESFGKHVAAIVDCFEVFIEKPSNVLARAQTFSPGCNFFHIRRVGWARW</sequence>
<reference evidence="4" key="2">
    <citation type="submission" date="2025-09" db="UniProtKB">
        <authorList>
            <consortium name="Ensembl"/>
        </authorList>
    </citation>
    <scope>IDENTIFICATION</scope>
</reference>
<dbReference type="PANTHER" id="PTHR23080:SF144">
    <property type="entry name" value="SPINDLE AND KINETOCHORE ASSOCIATED COMPLEX SUBUNIT 3"/>
    <property type="match status" value="1"/>
</dbReference>
<dbReference type="AlphaFoldDB" id="A0A9J7WYY9"/>
<proteinExistence type="predicted"/>
<dbReference type="Pfam" id="PF13613">
    <property type="entry name" value="HTH_Tnp_4"/>
    <property type="match status" value="1"/>
</dbReference>
<feature type="coiled-coil region" evidence="1">
    <location>
        <begin position="154"/>
        <end position="181"/>
    </location>
</feature>
<feature type="region of interest" description="Disordered" evidence="2">
    <location>
        <begin position="45"/>
        <end position="143"/>
    </location>
</feature>
<feature type="compositionally biased region" description="Polar residues" evidence="2">
    <location>
        <begin position="61"/>
        <end position="136"/>
    </location>
</feature>
<dbReference type="InterPro" id="IPR027805">
    <property type="entry name" value="Transposase_HTH_dom"/>
</dbReference>
<dbReference type="GeneTree" id="ENSGT00940000164249"/>
<evidence type="ECO:0000256" key="2">
    <source>
        <dbReference type="SAM" id="MobiDB-lite"/>
    </source>
</evidence>
<evidence type="ECO:0000256" key="1">
    <source>
        <dbReference type="SAM" id="Coils"/>
    </source>
</evidence>
<keyword evidence="1" id="KW-0175">Coiled coil</keyword>
<reference evidence="4" key="1">
    <citation type="submission" date="2025-08" db="UniProtKB">
        <authorList>
            <consortium name="Ensembl"/>
        </authorList>
    </citation>
    <scope>IDENTIFICATION</scope>
</reference>
<organism evidence="4 5">
    <name type="scientific">Cyprinus carpio carpio</name>
    <dbReference type="NCBI Taxonomy" id="630221"/>
    <lineage>
        <taxon>Eukaryota</taxon>
        <taxon>Metazoa</taxon>
        <taxon>Chordata</taxon>
        <taxon>Craniata</taxon>
        <taxon>Vertebrata</taxon>
        <taxon>Euteleostomi</taxon>
        <taxon>Actinopterygii</taxon>
        <taxon>Neopterygii</taxon>
        <taxon>Teleostei</taxon>
        <taxon>Ostariophysi</taxon>
        <taxon>Cypriniformes</taxon>
        <taxon>Cyprinidae</taxon>
        <taxon>Cyprininae</taxon>
        <taxon>Cyprinus</taxon>
    </lineage>
</organism>
<dbReference type="Proteomes" id="UP001108240">
    <property type="component" value="Unplaced"/>
</dbReference>
<keyword evidence="5" id="KW-1185">Reference proteome</keyword>
<evidence type="ECO:0000259" key="3">
    <source>
        <dbReference type="Pfam" id="PF13613"/>
    </source>
</evidence>
<evidence type="ECO:0000313" key="5">
    <source>
        <dbReference type="Proteomes" id="UP001108240"/>
    </source>
</evidence>
<accession>A0A9J7WYY9</accession>
<protein>
    <recommendedName>
        <fullName evidence="3">Transposase Helix-turn-helix domain-containing protein</fullName>
    </recommendedName>
</protein>
<name>A0A9J7WYY9_CYPCA</name>
<dbReference type="PANTHER" id="PTHR23080">
    <property type="entry name" value="THAP DOMAIN PROTEIN"/>
    <property type="match status" value="1"/>
</dbReference>
<feature type="domain" description="Transposase Helix-turn-helix" evidence="3">
    <location>
        <begin position="214"/>
        <end position="266"/>
    </location>
</feature>